<dbReference type="InterPro" id="IPR000700">
    <property type="entry name" value="PAS-assoc_C"/>
</dbReference>
<dbReference type="InterPro" id="IPR013767">
    <property type="entry name" value="PAS_fold"/>
</dbReference>
<dbReference type="AlphaFoldDB" id="X1EH76"/>
<protein>
    <recommendedName>
        <fullName evidence="5">PAS domain-containing protein</fullName>
    </recommendedName>
</protein>
<dbReference type="Pfam" id="PF13426">
    <property type="entry name" value="PAS_9"/>
    <property type="match status" value="1"/>
</dbReference>
<feature type="non-terminal residue" evidence="4">
    <location>
        <position position="1"/>
    </location>
</feature>
<dbReference type="PROSITE" id="PS50113">
    <property type="entry name" value="PAC"/>
    <property type="match status" value="1"/>
</dbReference>
<dbReference type="EMBL" id="BARU01014398">
    <property type="protein sequence ID" value="GAH32686.1"/>
    <property type="molecule type" value="Genomic_DNA"/>
</dbReference>
<comment type="caution">
    <text evidence="4">The sequence shown here is derived from an EMBL/GenBank/DDBJ whole genome shotgun (WGS) entry which is preliminary data.</text>
</comment>
<evidence type="ECO:0000313" key="4">
    <source>
        <dbReference type="EMBL" id="GAH32686.1"/>
    </source>
</evidence>
<proteinExistence type="predicted"/>
<organism evidence="4">
    <name type="scientific">marine sediment metagenome</name>
    <dbReference type="NCBI Taxonomy" id="412755"/>
    <lineage>
        <taxon>unclassified sequences</taxon>
        <taxon>metagenomes</taxon>
        <taxon>ecological metagenomes</taxon>
    </lineage>
</organism>
<evidence type="ECO:0000259" key="3">
    <source>
        <dbReference type="PROSITE" id="PS50113"/>
    </source>
</evidence>
<evidence type="ECO:0008006" key="5">
    <source>
        <dbReference type="Google" id="ProtNLM"/>
    </source>
</evidence>
<name>X1EH76_9ZZZZ</name>
<dbReference type="GO" id="GO:0006355">
    <property type="term" value="P:regulation of DNA-templated transcription"/>
    <property type="evidence" value="ECO:0007669"/>
    <property type="project" value="InterPro"/>
</dbReference>
<feature type="domain" description="PAS" evidence="2">
    <location>
        <begin position="57"/>
        <end position="129"/>
    </location>
</feature>
<dbReference type="SUPFAM" id="SSF55785">
    <property type="entry name" value="PYP-like sensor domain (PAS domain)"/>
    <property type="match status" value="2"/>
</dbReference>
<dbReference type="InterPro" id="IPR035965">
    <property type="entry name" value="PAS-like_dom_sf"/>
</dbReference>
<keyword evidence="1" id="KW-1133">Transmembrane helix</keyword>
<evidence type="ECO:0000256" key="1">
    <source>
        <dbReference type="SAM" id="Phobius"/>
    </source>
</evidence>
<dbReference type="InterPro" id="IPR000014">
    <property type="entry name" value="PAS"/>
</dbReference>
<dbReference type="Pfam" id="PF00989">
    <property type="entry name" value="PAS"/>
    <property type="match status" value="1"/>
</dbReference>
<feature type="domain" description="PAC" evidence="3">
    <location>
        <begin position="6"/>
        <end position="56"/>
    </location>
</feature>
<accession>X1EH76</accession>
<dbReference type="NCBIfam" id="TIGR00229">
    <property type="entry name" value="sensory_box"/>
    <property type="match status" value="2"/>
</dbReference>
<keyword evidence="1" id="KW-0472">Membrane</keyword>
<reference evidence="4" key="1">
    <citation type="journal article" date="2014" name="Front. Microbiol.">
        <title>High frequency of phylogenetically diverse reductive dehalogenase-homologous genes in deep subseafloor sedimentary metagenomes.</title>
        <authorList>
            <person name="Kawai M."/>
            <person name="Futagami T."/>
            <person name="Toyoda A."/>
            <person name="Takaki Y."/>
            <person name="Nishi S."/>
            <person name="Hori S."/>
            <person name="Arai W."/>
            <person name="Tsubouchi T."/>
            <person name="Morono Y."/>
            <person name="Uchiyama I."/>
            <person name="Ito T."/>
            <person name="Fujiyama A."/>
            <person name="Inagaki F."/>
            <person name="Takami H."/>
        </authorList>
    </citation>
    <scope>NUCLEOTIDE SEQUENCE</scope>
    <source>
        <strain evidence="4">Expedition CK06-06</strain>
    </source>
</reference>
<sequence>AAKGGLKVETESITKDGSYIPAEISISLFMMSGKPVMFVLVWDITERKKAENKLRESEKKYRGLFEYTTDGTLVLDARGDILDVNTEICEMLDLTKDSLIGKNLFGMDILTATSLPVVVNQFEQLLSEKTAKSFTTEIINKQGMVLNVEVSSFFLVK</sequence>
<gene>
    <name evidence="4" type="ORF">S03H2_25435</name>
</gene>
<evidence type="ECO:0000259" key="2">
    <source>
        <dbReference type="PROSITE" id="PS50112"/>
    </source>
</evidence>
<keyword evidence="1" id="KW-0812">Transmembrane</keyword>
<dbReference type="PROSITE" id="PS50112">
    <property type="entry name" value="PAS"/>
    <property type="match status" value="1"/>
</dbReference>
<dbReference type="Gene3D" id="3.30.450.20">
    <property type="entry name" value="PAS domain"/>
    <property type="match status" value="2"/>
</dbReference>
<feature type="non-terminal residue" evidence="4">
    <location>
        <position position="157"/>
    </location>
</feature>
<feature type="transmembrane region" description="Helical" evidence="1">
    <location>
        <begin position="24"/>
        <end position="45"/>
    </location>
</feature>
<dbReference type="CDD" id="cd00130">
    <property type="entry name" value="PAS"/>
    <property type="match status" value="1"/>
</dbReference>
<dbReference type="SMART" id="SM00091">
    <property type="entry name" value="PAS"/>
    <property type="match status" value="1"/>
</dbReference>